<evidence type="ECO:0000256" key="8">
    <source>
        <dbReference type="ARBA" id="ARBA00022989"/>
    </source>
</evidence>
<keyword evidence="7" id="KW-0249">Electron transport</keyword>
<evidence type="ECO:0000256" key="11">
    <source>
        <dbReference type="ARBA" id="ARBA00034713"/>
    </source>
</evidence>
<keyword evidence="2" id="KW-0813">Transport</keyword>
<feature type="compositionally biased region" description="Polar residues" evidence="12">
    <location>
        <begin position="107"/>
        <end position="123"/>
    </location>
</feature>
<dbReference type="PANTHER" id="PTHR35268:SF1">
    <property type="entry name" value="UBIQUINOL-CYTOCHROME-C REDUCTASE COMPLEX ASSEMBLY FACTOR 4"/>
    <property type="match status" value="1"/>
</dbReference>
<keyword evidence="16" id="KW-1185">Reference proteome</keyword>
<feature type="region of interest" description="Disordered" evidence="12">
    <location>
        <begin position="93"/>
        <end position="123"/>
    </location>
</feature>
<dbReference type="GeneTree" id="ENSGT01030000235280"/>
<comment type="similarity">
    <text evidence="11">Belongs to the UQCC4 family.</text>
</comment>
<evidence type="ECO:0000256" key="10">
    <source>
        <dbReference type="ARBA" id="ARBA00023136"/>
    </source>
</evidence>
<dbReference type="GO" id="GO:0005743">
    <property type="term" value="C:mitochondrial inner membrane"/>
    <property type="evidence" value="ECO:0007669"/>
    <property type="project" value="UniProtKB-SubCell"/>
</dbReference>
<evidence type="ECO:0000256" key="6">
    <source>
        <dbReference type="ARBA" id="ARBA00022792"/>
    </source>
</evidence>
<evidence type="ECO:0000256" key="14">
    <source>
        <dbReference type="SAM" id="SignalP"/>
    </source>
</evidence>
<feature type="transmembrane region" description="Helical" evidence="13">
    <location>
        <begin position="63"/>
        <end position="83"/>
    </location>
</feature>
<keyword evidence="3" id="KW-0679">Respiratory chain</keyword>
<evidence type="ECO:0000256" key="7">
    <source>
        <dbReference type="ARBA" id="ARBA00022982"/>
    </source>
</evidence>
<feature type="signal peptide" evidence="14">
    <location>
        <begin position="1"/>
        <end position="20"/>
    </location>
</feature>
<evidence type="ECO:0000256" key="12">
    <source>
        <dbReference type="SAM" id="MobiDB-lite"/>
    </source>
</evidence>
<keyword evidence="6" id="KW-0999">Mitochondrion inner membrane</keyword>
<keyword evidence="10 13" id="KW-0472">Membrane</keyword>
<evidence type="ECO:0000256" key="3">
    <source>
        <dbReference type="ARBA" id="ARBA00022660"/>
    </source>
</evidence>
<evidence type="ECO:0000256" key="9">
    <source>
        <dbReference type="ARBA" id="ARBA00023128"/>
    </source>
</evidence>
<sequence>SVTLALLLVRLLSRTPHLKCFCATVNACCKEDYGKGPLKFSGSKADPRYWKVEKSLGSSYLRAWWTVLPISILGLVTIFWCFVREEKEVDQKLIVPPPQPPRESEAKSQTNELEHNPTTFKYM</sequence>
<keyword evidence="5 14" id="KW-0732">Signal</keyword>
<keyword evidence="8 13" id="KW-1133">Transmembrane helix</keyword>
<dbReference type="PRINTS" id="PR02042">
    <property type="entry name" value="CCSMST1"/>
</dbReference>
<accession>A0A8C4T216</accession>
<reference evidence="15" key="1">
    <citation type="submission" date="2025-08" db="UniProtKB">
        <authorList>
            <consortium name="Ensembl"/>
        </authorList>
    </citation>
    <scope>IDENTIFICATION</scope>
</reference>
<evidence type="ECO:0000256" key="5">
    <source>
        <dbReference type="ARBA" id="ARBA00022729"/>
    </source>
</evidence>
<evidence type="ECO:0000313" key="15">
    <source>
        <dbReference type="Ensembl" id="ENSECRP00000025815.1"/>
    </source>
</evidence>
<organism evidence="15 16">
    <name type="scientific">Erpetoichthys calabaricus</name>
    <name type="common">Rope fish</name>
    <name type="synonym">Calamoichthys calabaricus</name>
    <dbReference type="NCBI Taxonomy" id="27687"/>
    <lineage>
        <taxon>Eukaryota</taxon>
        <taxon>Metazoa</taxon>
        <taxon>Chordata</taxon>
        <taxon>Craniata</taxon>
        <taxon>Vertebrata</taxon>
        <taxon>Euteleostomi</taxon>
        <taxon>Actinopterygii</taxon>
        <taxon>Polypteriformes</taxon>
        <taxon>Polypteridae</taxon>
        <taxon>Erpetoichthys</taxon>
    </lineage>
</organism>
<keyword evidence="4 13" id="KW-0812">Transmembrane</keyword>
<feature type="chain" id="PRO_5034460446" evidence="14">
    <location>
        <begin position="21"/>
        <end position="123"/>
    </location>
</feature>
<dbReference type="Pfam" id="PF15013">
    <property type="entry name" value="CCSMST1"/>
    <property type="match status" value="1"/>
</dbReference>
<evidence type="ECO:0000256" key="4">
    <source>
        <dbReference type="ARBA" id="ARBA00022692"/>
    </source>
</evidence>
<protein>
    <submittedName>
        <fullName evidence="15">Uncharacterized protein</fullName>
    </submittedName>
</protein>
<keyword evidence="9" id="KW-0496">Mitochondrion</keyword>
<reference evidence="15" key="2">
    <citation type="submission" date="2025-09" db="UniProtKB">
        <authorList>
            <consortium name="Ensembl"/>
        </authorList>
    </citation>
    <scope>IDENTIFICATION</scope>
</reference>
<name>A0A8C4T216_ERPCA</name>
<dbReference type="InterPro" id="IPR023248">
    <property type="entry name" value="UQCC4_vert"/>
</dbReference>
<evidence type="ECO:0000313" key="16">
    <source>
        <dbReference type="Proteomes" id="UP000694620"/>
    </source>
</evidence>
<evidence type="ECO:0000256" key="13">
    <source>
        <dbReference type="SAM" id="Phobius"/>
    </source>
</evidence>
<dbReference type="Proteomes" id="UP000694620">
    <property type="component" value="Unassembled WGS sequence"/>
</dbReference>
<evidence type="ECO:0000256" key="1">
    <source>
        <dbReference type="ARBA" id="ARBA00004434"/>
    </source>
</evidence>
<comment type="subcellular location">
    <subcellularLocation>
        <location evidence="1">Mitochondrion inner membrane</location>
        <topology evidence="1">Single-pass membrane protein</topology>
    </subcellularLocation>
</comment>
<evidence type="ECO:0000256" key="2">
    <source>
        <dbReference type="ARBA" id="ARBA00022448"/>
    </source>
</evidence>
<dbReference type="Ensembl" id="ENSECRT00000026357.1">
    <property type="protein sequence ID" value="ENSECRP00000025815.1"/>
    <property type="gene ID" value="ENSECRG00000017384.1"/>
</dbReference>
<dbReference type="InterPro" id="IPR029160">
    <property type="entry name" value="UQCC4"/>
</dbReference>
<dbReference type="AlphaFoldDB" id="A0A8C4T216"/>
<proteinExistence type="inferred from homology"/>
<dbReference type="PANTHER" id="PTHR35268">
    <property type="entry name" value="PROTEIN CCSMST1"/>
    <property type="match status" value="1"/>
</dbReference>